<protein>
    <submittedName>
        <fullName evidence="1">Uncharacterized protein</fullName>
    </submittedName>
</protein>
<reference evidence="1 2" key="1">
    <citation type="submission" date="2018-01" db="EMBL/GenBank/DDBJ databases">
        <title>Draft genome sequence of Sphaerisporangium sp. 7K107.</title>
        <authorList>
            <person name="Sahin N."/>
            <person name="Saygin H."/>
            <person name="Ay H."/>
        </authorList>
    </citation>
    <scope>NUCLEOTIDE SEQUENCE [LARGE SCALE GENOMIC DNA]</scope>
    <source>
        <strain evidence="1 2">7K107</strain>
    </source>
</reference>
<dbReference type="AlphaFoldDB" id="A0A2W2GWU5"/>
<organism evidence="1 2">
    <name type="scientific">Spongiactinospora gelatinilytica</name>
    <dbReference type="NCBI Taxonomy" id="2666298"/>
    <lineage>
        <taxon>Bacteria</taxon>
        <taxon>Bacillati</taxon>
        <taxon>Actinomycetota</taxon>
        <taxon>Actinomycetes</taxon>
        <taxon>Streptosporangiales</taxon>
        <taxon>Streptosporangiaceae</taxon>
        <taxon>Spongiactinospora</taxon>
    </lineage>
</organism>
<comment type="caution">
    <text evidence="1">The sequence shown here is derived from an EMBL/GenBank/DDBJ whole genome shotgun (WGS) entry which is preliminary data.</text>
</comment>
<keyword evidence="2" id="KW-1185">Reference proteome</keyword>
<accession>A0A2W2GWU5</accession>
<proteinExistence type="predicted"/>
<gene>
    <name evidence="1" type="ORF">C1I98_17330</name>
</gene>
<evidence type="ECO:0000313" key="2">
    <source>
        <dbReference type="Proteomes" id="UP000248544"/>
    </source>
</evidence>
<dbReference type="EMBL" id="POUA01000125">
    <property type="protein sequence ID" value="PZG44425.1"/>
    <property type="molecule type" value="Genomic_DNA"/>
</dbReference>
<evidence type="ECO:0000313" key="1">
    <source>
        <dbReference type="EMBL" id="PZG44425.1"/>
    </source>
</evidence>
<name>A0A2W2GWU5_9ACTN</name>
<dbReference type="Proteomes" id="UP000248544">
    <property type="component" value="Unassembled WGS sequence"/>
</dbReference>
<sequence>MSVILTTVFPDGRRDSGGMGGGGISGGTTMAVYHGKGEGTPLSILCRTKPIVSRVRIVTTDRHPERLLEPVATLPGPGEKVFVAVLPPGIDFVNAYALNDAGDTLGQHAPRRPGPGRE</sequence>